<reference evidence="2" key="1">
    <citation type="submission" date="2019-11" db="EMBL/GenBank/DDBJ databases">
        <title>Lipid analysis of CO2-rich subsurface aquifers suggests an autotrophy-based deep biosphere with lysolipids enriched in CPR bacteria.</title>
        <authorList>
            <person name="Probst A.J."/>
            <person name="Elling F.J."/>
            <person name="Castelle C.J."/>
            <person name="Zhu Q."/>
            <person name="Elvert M."/>
            <person name="Birarda G."/>
            <person name="Holman H.-Y."/>
            <person name="Lane K.R."/>
            <person name="Ladd B."/>
            <person name="Ryan M.C."/>
            <person name="Woyke T."/>
            <person name="Hinrichs K.-U."/>
            <person name="Banfield J.F."/>
        </authorList>
    </citation>
    <scope>NUCLEOTIDE SEQUENCE</scope>
    <source>
        <strain evidence="2">CG_2015-01_33_1645</strain>
    </source>
</reference>
<dbReference type="Proteomes" id="UP000768163">
    <property type="component" value="Unassembled WGS sequence"/>
</dbReference>
<proteinExistence type="predicted"/>
<keyword evidence="1" id="KW-0812">Transmembrane</keyword>
<name>A0A8J7Z0A9_9ARCH</name>
<feature type="transmembrane region" description="Helical" evidence="1">
    <location>
        <begin position="171"/>
        <end position="191"/>
    </location>
</feature>
<organism evidence="2 3">
    <name type="scientific">Candidatus Altarchaeum hamiconexum</name>
    <dbReference type="NCBI Taxonomy" id="1803513"/>
    <lineage>
        <taxon>Archaea</taxon>
        <taxon>Candidatus Altarchaeota</taxon>
        <taxon>Candidatus Altiarchaeia</taxon>
        <taxon>Candidatus Altarchaeales</taxon>
        <taxon>Candidatus Altarchaeaceae</taxon>
        <taxon>Candidatus Altarchaeum</taxon>
    </lineage>
</organism>
<protein>
    <submittedName>
        <fullName evidence="2">Uncharacterized protein</fullName>
    </submittedName>
</protein>
<evidence type="ECO:0000313" key="3">
    <source>
        <dbReference type="Proteomes" id="UP000768163"/>
    </source>
</evidence>
<evidence type="ECO:0000313" key="2">
    <source>
        <dbReference type="EMBL" id="NCN65665.1"/>
    </source>
</evidence>
<evidence type="ECO:0000256" key="1">
    <source>
        <dbReference type="SAM" id="Phobius"/>
    </source>
</evidence>
<keyword evidence="1" id="KW-0472">Membrane</keyword>
<keyword evidence="1" id="KW-1133">Transmembrane helix</keyword>
<comment type="caution">
    <text evidence="2">The sequence shown here is derived from an EMBL/GenBank/DDBJ whole genome shotgun (WGS) entry which is preliminary data.</text>
</comment>
<feature type="non-terminal residue" evidence="2">
    <location>
        <position position="1"/>
    </location>
</feature>
<accession>A0A8J7Z0A9</accession>
<dbReference type="AlphaFoldDB" id="A0A8J7Z0A9"/>
<dbReference type="EMBL" id="JAACVF010000194">
    <property type="protein sequence ID" value="NCN65665.1"/>
    <property type="molecule type" value="Genomic_DNA"/>
</dbReference>
<gene>
    <name evidence="2" type="ORF">GW910_06385</name>
</gene>
<feature type="transmembrane region" description="Helical" evidence="1">
    <location>
        <begin position="197"/>
        <end position="216"/>
    </location>
</feature>
<sequence>SMTDEDVDAMMEDAMSDEASAAIDAEAMPDELVDAINAESMPDEEADAITASAMPNEEVAAMVDDLMPEIQNDPDLQQIVKDALDDAQPVIDDALKDPEMDMMVASGIDGALPMVEQASEDFTLKQTIAEAIEENKPVVDESIYAAQPDIDEGLKEGIPVKEETFGKMRKGAIVFGIGVFVLISSPFWPAIEFKSMLIITVIIGASLLAYGLYMIIG</sequence>